<feature type="compositionally biased region" description="Polar residues" evidence="1">
    <location>
        <begin position="56"/>
        <end position="72"/>
    </location>
</feature>
<feature type="compositionally biased region" description="Polar residues" evidence="1">
    <location>
        <begin position="82"/>
        <end position="103"/>
    </location>
</feature>
<dbReference type="Proteomes" id="UP000494363">
    <property type="component" value="Unassembled WGS sequence"/>
</dbReference>
<name>A0A6J5F7U5_9BURK</name>
<evidence type="ECO:0000313" key="2">
    <source>
        <dbReference type="EMBL" id="CAB3774879.1"/>
    </source>
</evidence>
<reference evidence="2 3" key="1">
    <citation type="submission" date="2020-04" db="EMBL/GenBank/DDBJ databases">
        <authorList>
            <person name="De Canck E."/>
        </authorList>
    </citation>
    <scope>NUCLEOTIDE SEQUENCE [LARGE SCALE GENOMIC DNA]</scope>
    <source>
        <strain evidence="2 3">LMG 29542</strain>
    </source>
</reference>
<dbReference type="RefSeq" id="WP_175233318.1">
    <property type="nucleotide sequence ID" value="NZ_CADIKH010000192.1"/>
</dbReference>
<dbReference type="AlphaFoldDB" id="A0A6J5F7U5"/>
<keyword evidence="3" id="KW-1185">Reference proteome</keyword>
<dbReference type="EMBL" id="CADIKH010000192">
    <property type="protein sequence ID" value="CAB3774879.1"/>
    <property type="molecule type" value="Genomic_DNA"/>
</dbReference>
<protein>
    <submittedName>
        <fullName evidence="2">Uncharacterized protein</fullName>
    </submittedName>
</protein>
<accession>A0A6J5F7U5</accession>
<gene>
    <name evidence="2" type="ORF">LMG29542_08261</name>
</gene>
<organism evidence="2 3">
    <name type="scientific">Paraburkholderia humisilvae</name>
    <dbReference type="NCBI Taxonomy" id="627669"/>
    <lineage>
        <taxon>Bacteria</taxon>
        <taxon>Pseudomonadati</taxon>
        <taxon>Pseudomonadota</taxon>
        <taxon>Betaproteobacteria</taxon>
        <taxon>Burkholderiales</taxon>
        <taxon>Burkholderiaceae</taxon>
        <taxon>Paraburkholderia</taxon>
    </lineage>
</organism>
<evidence type="ECO:0000256" key="1">
    <source>
        <dbReference type="SAM" id="MobiDB-lite"/>
    </source>
</evidence>
<sequence length="200" mass="21654">MPGKYSLDFQNPARANDIASSDFDDYDYDGMVDTSLGKRATGVTPPGSPRPSSPRLQSVTPALQPLQHSFTSAAIRRPAKQGSEQSEPQVSPGTPSCQSTETGGAQVAPIMSKAALVDRLVSQVRKEKRAPGADVAVIADWQKRTFGLPWGRTMSEYGHRTSGGNDYLSREKGLTEFHEASVKRLYGTPEISKLVNEDQS</sequence>
<evidence type="ECO:0000313" key="3">
    <source>
        <dbReference type="Proteomes" id="UP000494363"/>
    </source>
</evidence>
<proteinExistence type="predicted"/>
<feature type="region of interest" description="Disordered" evidence="1">
    <location>
        <begin position="1"/>
        <end position="106"/>
    </location>
</feature>